<feature type="signal peptide" evidence="1">
    <location>
        <begin position="1"/>
        <end position="26"/>
    </location>
</feature>
<evidence type="ECO:0000313" key="2">
    <source>
        <dbReference type="EMBL" id="PTQ34332.1"/>
    </source>
</evidence>
<dbReference type="Proteomes" id="UP000244005">
    <property type="component" value="Unassembled WGS sequence"/>
</dbReference>
<gene>
    <name evidence="2" type="ORF">MARPO_0081s0057</name>
</gene>
<name>A0A2R6WKG2_MARPO</name>
<feature type="chain" id="PRO_5015333263" evidence="1">
    <location>
        <begin position="27"/>
        <end position="89"/>
    </location>
</feature>
<reference evidence="3" key="1">
    <citation type="journal article" date="2017" name="Cell">
        <title>Insights into land plant evolution garnered from the Marchantia polymorpha genome.</title>
        <authorList>
            <person name="Bowman J.L."/>
            <person name="Kohchi T."/>
            <person name="Yamato K.T."/>
            <person name="Jenkins J."/>
            <person name="Shu S."/>
            <person name="Ishizaki K."/>
            <person name="Yamaoka S."/>
            <person name="Nishihama R."/>
            <person name="Nakamura Y."/>
            <person name="Berger F."/>
            <person name="Adam C."/>
            <person name="Aki S.S."/>
            <person name="Althoff F."/>
            <person name="Araki T."/>
            <person name="Arteaga-Vazquez M.A."/>
            <person name="Balasubrmanian S."/>
            <person name="Barry K."/>
            <person name="Bauer D."/>
            <person name="Boehm C.R."/>
            <person name="Briginshaw L."/>
            <person name="Caballero-Perez J."/>
            <person name="Catarino B."/>
            <person name="Chen F."/>
            <person name="Chiyoda S."/>
            <person name="Chovatia M."/>
            <person name="Davies K.M."/>
            <person name="Delmans M."/>
            <person name="Demura T."/>
            <person name="Dierschke T."/>
            <person name="Dolan L."/>
            <person name="Dorantes-Acosta A.E."/>
            <person name="Eklund D.M."/>
            <person name="Florent S.N."/>
            <person name="Flores-Sandoval E."/>
            <person name="Fujiyama A."/>
            <person name="Fukuzawa H."/>
            <person name="Galik B."/>
            <person name="Grimanelli D."/>
            <person name="Grimwood J."/>
            <person name="Grossniklaus U."/>
            <person name="Hamada T."/>
            <person name="Haseloff J."/>
            <person name="Hetherington A.J."/>
            <person name="Higo A."/>
            <person name="Hirakawa Y."/>
            <person name="Hundley H.N."/>
            <person name="Ikeda Y."/>
            <person name="Inoue K."/>
            <person name="Inoue S.I."/>
            <person name="Ishida S."/>
            <person name="Jia Q."/>
            <person name="Kakita M."/>
            <person name="Kanazawa T."/>
            <person name="Kawai Y."/>
            <person name="Kawashima T."/>
            <person name="Kennedy M."/>
            <person name="Kinose K."/>
            <person name="Kinoshita T."/>
            <person name="Kohara Y."/>
            <person name="Koide E."/>
            <person name="Komatsu K."/>
            <person name="Kopischke S."/>
            <person name="Kubo M."/>
            <person name="Kyozuka J."/>
            <person name="Lagercrantz U."/>
            <person name="Lin S.S."/>
            <person name="Lindquist E."/>
            <person name="Lipzen A.M."/>
            <person name="Lu C.W."/>
            <person name="De Luna E."/>
            <person name="Martienssen R.A."/>
            <person name="Minamino N."/>
            <person name="Mizutani M."/>
            <person name="Mizutani M."/>
            <person name="Mochizuki N."/>
            <person name="Monte I."/>
            <person name="Mosher R."/>
            <person name="Nagasaki H."/>
            <person name="Nakagami H."/>
            <person name="Naramoto S."/>
            <person name="Nishitani K."/>
            <person name="Ohtani M."/>
            <person name="Okamoto T."/>
            <person name="Okumura M."/>
            <person name="Phillips J."/>
            <person name="Pollak B."/>
            <person name="Reinders A."/>
            <person name="Rovekamp M."/>
            <person name="Sano R."/>
            <person name="Sawa S."/>
            <person name="Schmid M.W."/>
            <person name="Shirakawa M."/>
            <person name="Solano R."/>
            <person name="Spunde A."/>
            <person name="Suetsugu N."/>
            <person name="Sugano S."/>
            <person name="Sugiyama A."/>
            <person name="Sun R."/>
            <person name="Suzuki Y."/>
            <person name="Takenaka M."/>
            <person name="Takezawa D."/>
            <person name="Tomogane H."/>
            <person name="Tsuzuki M."/>
            <person name="Ueda T."/>
            <person name="Umeda M."/>
            <person name="Ward J.M."/>
            <person name="Watanabe Y."/>
            <person name="Yazaki K."/>
            <person name="Yokoyama R."/>
            <person name="Yoshitake Y."/>
            <person name="Yotsui I."/>
            <person name="Zachgo S."/>
            <person name="Schmutz J."/>
        </authorList>
    </citation>
    <scope>NUCLEOTIDE SEQUENCE [LARGE SCALE GENOMIC DNA]</scope>
    <source>
        <strain evidence="3">Tak-1</strain>
    </source>
</reference>
<sequence>MMGLNYDVTSIMSPLILLLCLAPASALCFSELCMHLFTSHPIRSHSDLDELLLRSVNTFDRRHYIHHPTRETYKMIFDRYNIRYRQLLM</sequence>
<keyword evidence="3" id="KW-1185">Reference proteome</keyword>
<protein>
    <submittedName>
        <fullName evidence="2">Uncharacterized protein</fullName>
    </submittedName>
</protein>
<dbReference type="Gramene" id="Mp8g05560.1">
    <property type="protein sequence ID" value="Mp8g05560.1.cds1"/>
    <property type="gene ID" value="Mp8g05560"/>
</dbReference>
<keyword evidence="1" id="KW-0732">Signal</keyword>
<accession>A0A2R6WKG2</accession>
<evidence type="ECO:0000256" key="1">
    <source>
        <dbReference type="SAM" id="SignalP"/>
    </source>
</evidence>
<proteinExistence type="predicted"/>
<dbReference type="EMBL" id="KZ772753">
    <property type="protein sequence ID" value="PTQ34332.1"/>
    <property type="molecule type" value="Genomic_DNA"/>
</dbReference>
<organism evidence="2 3">
    <name type="scientific">Marchantia polymorpha</name>
    <name type="common">Common liverwort</name>
    <name type="synonym">Marchantia aquatica</name>
    <dbReference type="NCBI Taxonomy" id="3197"/>
    <lineage>
        <taxon>Eukaryota</taxon>
        <taxon>Viridiplantae</taxon>
        <taxon>Streptophyta</taxon>
        <taxon>Embryophyta</taxon>
        <taxon>Marchantiophyta</taxon>
        <taxon>Marchantiopsida</taxon>
        <taxon>Marchantiidae</taxon>
        <taxon>Marchantiales</taxon>
        <taxon>Marchantiaceae</taxon>
        <taxon>Marchantia</taxon>
    </lineage>
</organism>
<evidence type="ECO:0000313" key="3">
    <source>
        <dbReference type="Proteomes" id="UP000244005"/>
    </source>
</evidence>
<dbReference type="AlphaFoldDB" id="A0A2R6WKG2"/>